<reference evidence="6 7" key="1">
    <citation type="submission" date="2024-03" db="EMBL/GenBank/DDBJ databases">
        <authorList>
            <person name="Brejova B."/>
        </authorList>
    </citation>
    <scope>NUCLEOTIDE SEQUENCE [LARGE SCALE GENOMIC DNA]</scope>
    <source>
        <strain evidence="6 7">CBS 14171</strain>
    </source>
</reference>
<dbReference type="InterPro" id="IPR004140">
    <property type="entry name" value="Exo70"/>
</dbReference>
<dbReference type="SUPFAM" id="SSF74788">
    <property type="entry name" value="Cullin repeat-like"/>
    <property type="match status" value="1"/>
</dbReference>
<dbReference type="RefSeq" id="XP_066832835.1">
    <property type="nucleotide sequence ID" value="XM_066976279.1"/>
</dbReference>
<dbReference type="Gene3D" id="1.20.1280.170">
    <property type="entry name" value="Exocyst complex component Exo70"/>
    <property type="match status" value="1"/>
</dbReference>
<keyword evidence="2 4" id="KW-0813">Transport</keyword>
<dbReference type="Pfam" id="PF20669">
    <property type="entry name" value="Exo70_N"/>
    <property type="match status" value="1"/>
</dbReference>
<name>A0ABP0ZV99_9ASCO</name>
<comment type="subcellular location">
    <subcellularLocation>
        <location evidence="4">Bud</location>
    </subcellularLocation>
    <subcellularLocation>
        <location evidence="4">Bud neck</location>
    </subcellularLocation>
</comment>
<keyword evidence="3 4" id="KW-0268">Exocytosis</keyword>
<dbReference type="Gene3D" id="1.10.357.60">
    <property type="match status" value="1"/>
</dbReference>
<evidence type="ECO:0000256" key="3">
    <source>
        <dbReference type="ARBA" id="ARBA00022483"/>
    </source>
</evidence>
<keyword evidence="4" id="KW-0653">Protein transport</keyword>
<sequence length="636" mass="72238">MAYKVDIDDADVQVLSDNLIKSKELFESINKSLLKISSKTQTAHTTIKPVLTKVNKLYESKRDVEDGLSLLSEVNESVSQINDFENMLNNKIEVLGLSKYMTTLKQSRGLMTEIRPRFKQFKGIIRNFDNLLERAELKVQSHIDTVLNLPADKLVEKRNDVKVIFDYFAKQRNEQQVKGIYIDKRGRQLSLRLKAVEQSLRPSVIDEHYEKQQNGINKYTDAVVDAIAQEVYVLKECQLPQSMIGPISDFAFVDYNQVLIILSQQIQMQQSRNETNLILLEVIDNVLKMEQALKSRYNVSNTAFSKHIITFNILGSAIFPNFIRQVDAKFTTLNQFNEASTHQLTADAISVARRMCEFKQPLLNLISTHTAGDWMNPQPELSYVKIYTSLILNATPNNSPEYMLSSYFSDIIDCITINLQIGLDKQARQAASSGDNQRAMKKSAQGFLLMRNLYMIETIVNRSPDLHGILGTTGQERIAKLKNKFMKLFLEDFSFASYIIIKGMTQTAVSSTAQGGASGGGVGGVSTANSASANNTTLSINSHQVATNLTSKEKENVKDIFKRFNENFEDALATYQTFNFGDQNLRQTMATEVRKLILNVYFKLYDKYGHSDFTKSKSKYVKWDKQEFEKLLNDKL</sequence>
<accession>A0ABP0ZV99</accession>
<dbReference type="GeneID" id="92211093"/>
<evidence type="ECO:0000256" key="1">
    <source>
        <dbReference type="ARBA" id="ARBA00006756"/>
    </source>
</evidence>
<dbReference type="EMBL" id="OZ022412">
    <property type="protein sequence ID" value="CAK9442154.1"/>
    <property type="molecule type" value="Genomic_DNA"/>
</dbReference>
<dbReference type="Gene3D" id="1.20.58.1150">
    <property type="match status" value="1"/>
</dbReference>
<organism evidence="6 7">
    <name type="scientific">Lodderomyces beijingensis</name>
    <dbReference type="NCBI Taxonomy" id="1775926"/>
    <lineage>
        <taxon>Eukaryota</taxon>
        <taxon>Fungi</taxon>
        <taxon>Dikarya</taxon>
        <taxon>Ascomycota</taxon>
        <taxon>Saccharomycotina</taxon>
        <taxon>Pichiomycetes</taxon>
        <taxon>Debaryomycetaceae</taxon>
        <taxon>Candida/Lodderomyces clade</taxon>
        <taxon>Lodderomyces</taxon>
    </lineage>
</organism>
<dbReference type="Pfam" id="PF03081">
    <property type="entry name" value="Exo70_C"/>
    <property type="match status" value="1"/>
</dbReference>
<comment type="function">
    <text evidence="4">Involved in the secretory pathway as part of the exocyst complex which tethers secretory vesicles to the sites of exocytosis. Also plays a role in the assembly of the exocyst.</text>
</comment>
<feature type="domain" description="Exocyst complex subunit Exo70 C-terminal" evidence="5">
    <location>
        <begin position="214"/>
        <end position="634"/>
    </location>
</feature>
<gene>
    <name evidence="6" type="ORF">LODBEIA_P58970</name>
</gene>
<dbReference type="Gene3D" id="1.20.1310.30">
    <property type="match status" value="1"/>
</dbReference>
<dbReference type="Proteomes" id="UP001497383">
    <property type="component" value="Chromosome 8"/>
</dbReference>
<keyword evidence="7" id="KW-1185">Reference proteome</keyword>
<evidence type="ECO:0000313" key="6">
    <source>
        <dbReference type="EMBL" id="CAK9442154.1"/>
    </source>
</evidence>
<dbReference type="PANTHER" id="PTHR12542:SF41">
    <property type="entry name" value="EXOCYST COMPLEX COMPONENT 7"/>
    <property type="match status" value="1"/>
</dbReference>
<protein>
    <recommendedName>
        <fullName evidence="4">Exocyst complex protein EXO70</fullName>
    </recommendedName>
</protein>
<evidence type="ECO:0000313" key="7">
    <source>
        <dbReference type="Proteomes" id="UP001497383"/>
    </source>
</evidence>
<evidence type="ECO:0000256" key="4">
    <source>
        <dbReference type="RuleBase" id="RU365026"/>
    </source>
</evidence>
<dbReference type="InterPro" id="IPR016159">
    <property type="entry name" value="Cullin_repeat-like_dom_sf"/>
</dbReference>
<evidence type="ECO:0000259" key="5">
    <source>
        <dbReference type="Pfam" id="PF03081"/>
    </source>
</evidence>
<proteinExistence type="inferred from homology"/>
<dbReference type="InterPro" id="IPR046364">
    <property type="entry name" value="Exo70_C"/>
</dbReference>
<dbReference type="PANTHER" id="PTHR12542">
    <property type="entry name" value="EXOCYST COMPLEX PROTEIN EXO70"/>
    <property type="match status" value="1"/>
</dbReference>
<comment type="similarity">
    <text evidence="1 4">Belongs to the EXO70 family.</text>
</comment>
<evidence type="ECO:0000256" key="2">
    <source>
        <dbReference type="ARBA" id="ARBA00022448"/>
    </source>
</evidence>